<protein>
    <submittedName>
        <fullName evidence="1">Uncharacterized protein</fullName>
    </submittedName>
</protein>
<evidence type="ECO:0000313" key="1">
    <source>
        <dbReference type="EMBL" id="KAJ7703961.1"/>
    </source>
</evidence>
<accession>A0AAD7GS01</accession>
<organism evidence="1 2">
    <name type="scientific">Mycena rosella</name>
    <name type="common">Pink bonnet</name>
    <name type="synonym">Agaricus rosellus</name>
    <dbReference type="NCBI Taxonomy" id="1033263"/>
    <lineage>
        <taxon>Eukaryota</taxon>
        <taxon>Fungi</taxon>
        <taxon>Dikarya</taxon>
        <taxon>Basidiomycota</taxon>
        <taxon>Agaricomycotina</taxon>
        <taxon>Agaricomycetes</taxon>
        <taxon>Agaricomycetidae</taxon>
        <taxon>Agaricales</taxon>
        <taxon>Marasmiineae</taxon>
        <taxon>Mycenaceae</taxon>
        <taxon>Mycena</taxon>
    </lineage>
</organism>
<reference evidence="1" key="1">
    <citation type="submission" date="2023-03" db="EMBL/GenBank/DDBJ databases">
        <title>Massive genome expansion in bonnet fungi (Mycena s.s.) driven by repeated elements and novel gene families across ecological guilds.</title>
        <authorList>
            <consortium name="Lawrence Berkeley National Laboratory"/>
            <person name="Harder C.B."/>
            <person name="Miyauchi S."/>
            <person name="Viragh M."/>
            <person name="Kuo A."/>
            <person name="Thoen E."/>
            <person name="Andreopoulos B."/>
            <person name="Lu D."/>
            <person name="Skrede I."/>
            <person name="Drula E."/>
            <person name="Henrissat B."/>
            <person name="Morin E."/>
            <person name="Kohler A."/>
            <person name="Barry K."/>
            <person name="LaButti K."/>
            <person name="Morin E."/>
            <person name="Salamov A."/>
            <person name="Lipzen A."/>
            <person name="Mereny Z."/>
            <person name="Hegedus B."/>
            <person name="Baldrian P."/>
            <person name="Stursova M."/>
            <person name="Weitz H."/>
            <person name="Taylor A."/>
            <person name="Grigoriev I.V."/>
            <person name="Nagy L.G."/>
            <person name="Martin F."/>
            <person name="Kauserud H."/>
        </authorList>
    </citation>
    <scope>NUCLEOTIDE SEQUENCE</scope>
    <source>
        <strain evidence="1">CBHHK067</strain>
    </source>
</reference>
<sequence length="77" mass="8381">MLHPLRPARSDEPDPGNWYSDAVEFHTPRCPSFLSLAPRPASLRIPPKPLVDPRAVRLLTSTRSHAVTNGSTLASGP</sequence>
<dbReference type="EMBL" id="JARKIE010000011">
    <property type="protein sequence ID" value="KAJ7703961.1"/>
    <property type="molecule type" value="Genomic_DNA"/>
</dbReference>
<keyword evidence="2" id="KW-1185">Reference proteome</keyword>
<comment type="caution">
    <text evidence="1">The sequence shown here is derived from an EMBL/GenBank/DDBJ whole genome shotgun (WGS) entry which is preliminary data.</text>
</comment>
<evidence type="ECO:0000313" key="2">
    <source>
        <dbReference type="Proteomes" id="UP001221757"/>
    </source>
</evidence>
<dbReference type="AlphaFoldDB" id="A0AAD7GS01"/>
<proteinExistence type="predicted"/>
<dbReference type="Proteomes" id="UP001221757">
    <property type="component" value="Unassembled WGS sequence"/>
</dbReference>
<gene>
    <name evidence="1" type="ORF">B0H17DRAFT_1040267</name>
</gene>
<name>A0AAD7GS01_MYCRO</name>